<protein>
    <submittedName>
        <fullName evidence="1">Uncharacterized protein</fullName>
    </submittedName>
</protein>
<gene>
    <name evidence="1" type="ORF">BACCIP111899_04219</name>
</gene>
<dbReference type="Proteomes" id="UP000789423">
    <property type="component" value="Unassembled WGS sequence"/>
</dbReference>
<dbReference type="RefSeq" id="WP_230576914.1">
    <property type="nucleotide sequence ID" value="NZ_CAKJTI010000048.1"/>
</dbReference>
<name>A0ABM8YH29_9BACI</name>
<proteinExistence type="predicted"/>
<comment type="caution">
    <text evidence="1">The sequence shown here is derived from an EMBL/GenBank/DDBJ whole genome shotgun (WGS) entry which is preliminary data.</text>
</comment>
<evidence type="ECO:0000313" key="2">
    <source>
        <dbReference type="Proteomes" id="UP000789423"/>
    </source>
</evidence>
<organism evidence="1 2">
    <name type="scientific">Bacillus rhizoplanae</name>
    <dbReference type="NCBI Taxonomy" id="2880966"/>
    <lineage>
        <taxon>Bacteria</taxon>
        <taxon>Bacillati</taxon>
        <taxon>Bacillota</taxon>
        <taxon>Bacilli</taxon>
        <taxon>Bacillales</taxon>
        <taxon>Bacillaceae</taxon>
        <taxon>Bacillus</taxon>
    </lineage>
</organism>
<reference evidence="1 2" key="1">
    <citation type="submission" date="2021-10" db="EMBL/GenBank/DDBJ databases">
        <authorList>
            <person name="Criscuolo A."/>
        </authorList>
    </citation>
    <scope>NUCLEOTIDE SEQUENCE [LARGE SCALE GENOMIC DNA]</scope>
    <source>
        <strain evidence="2">CIP 111899</strain>
    </source>
</reference>
<dbReference type="EMBL" id="CAKJTI010000048">
    <property type="protein sequence ID" value="CAG9614985.1"/>
    <property type="molecule type" value="Genomic_DNA"/>
</dbReference>
<evidence type="ECO:0000313" key="1">
    <source>
        <dbReference type="EMBL" id="CAG9614985.1"/>
    </source>
</evidence>
<accession>A0ABM8YH29</accession>
<keyword evidence="2" id="KW-1185">Reference proteome</keyword>
<sequence length="93" mass="10541">MGERHERHERHEDEIRRLLRAFQLVGARVVLFLPSFHVEGFITRIGEEFVTLRRGNGEGVEVESNDSGIELENPNQISVKISSILSVSDDRGA</sequence>